<feature type="active site" evidence="5">
    <location>
        <position position="67"/>
    </location>
</feature>
<evidence type="ECO:0000256" key="1">
    <source>
        <dbReference type="ARBA" id="ARBA00005614"/>
    </source>
</evidence>
<dbReference type="SUPFAM" id="SSF54975">
    <property type="entry name" value="Acylphosphatase/BLUF domain-like"/>
    <property type="match status" value="1"/>
</dbReference>
<proteinExistence type="inferred from homology"/>
<evidence type="ECO:0000256" key="5">
    <source>
        <dbReference type="PROSITE-ProRule" id="PRU00520"/>
    </source>
</evidence>
<protein>
    <recommendedName>
        <fullName evidence="3 5">acylphosphatase</fullName>
        <ecNumber evidence="2 5">3.6.1.7</ecNumber>
    </recommendedName>
</protein>
<feature type="domain" description="Acylphosphatase-like" evidence="8">
    <location>
        <begin position="52"/>
        <end position="139"/>
    </location>
</feature>
<dbReference type="PANTHER" id="PTHR47268">
    <property type="entry name" value="ACYLPHOSPHATASE"/>
    <property type="match status" value="1"/>
</dbReference>
<dbReference type="Proteomes" id="UP001501447">
    <property type="component" value="Unassembled WGS sequence"/>
</dbReference>
<evidence type="ECO:0000256" key="6">
    <source>
        <dbReference type="RuleBase" id="RU004168"/>
    </source>
</evidence>
<feature type="compositionally biased region" description="Basic and acidic residues" evidence="7">
    <location>
        <begin position="1"/>
        <end position="11"/>
    </location>
</feature>
<evidence type="ECO:0000256" key="2">
    <source>
        <dbReference type="ARBA" id="ARBA00012150"/>
    </source>
</evidence>
<evidence type="ECO:0000256" key="4">
    <source>
        <dbReference type="ARBA" id="ARBA00047645"/>
    </source>
</evidence>
<feature type="region of interest" description="Disordered" evidence="7">
    <location>
        <begin position="1"/>
        <end position="51"/>
    </location>
</feature>
<sequence>MAASDSTHEETGETGATPAPGEGTAPAVPPATVTGTAPEPEGAGRRGEEPARMTIWVRGEVQGVGFRWFTRAAALRIGGLVGFALNLDDGRVQIVGEGARAHCEELLDWLRGGDTPGHVEGVTEIWDEPRGGYRGFAIR</sequence>
<feature type="compositionally biased region" description="Low complexity" evidence="7">
    <location>
        <begin position="13"/>
        <end position="41"/>
    </location>
</feature>
<evidence type="ECO:0000313" key="9">
    <source>
        <dbReference type="EMBL" id="GAA2631914.1"/>
    </source>
</evidence>
<reference evidence="10" key="1">
    <citation type="journal article" date="2019" name="Int. J. Syst. Evol. Microbiol.">
        <title>The Global Catalogue of Microorganisms (GCM) 10K type strain sequencing project: providing services to taxonomists for standard genome sequencing and annotation.</title>
        <authorList>
            <consortium name="The Broad Institute Genomics Platform"/>
            <consortium name="The Broad Institute Genome Sequencing Center for Infectious Disease"/>
            <person name="Wu L."/>
            <person name="Ma J."/>
        </authorList>
    </citation>
    <scope>NUCLEOTIDE SEQUENCE [LARGE SCALE GENOMIC DNA]</scope>
    <source>
        <strain evidence="10">JCM 16373</strain>
    </source>
</reference>
<evidence type="ECO:0000313" key="10">
    <source>
        <dbReference type="Proteomes" id="UP001501447"/>
    </source>
</evidence>
<dbReference type="InterPro" id="IPR017968">
    <property type="entry name" value="Acylphosphatase_CS"/>
</dbReference>
<name>A0ABP6CZC9_9ACTN</name>
<comment type="caution">
    <text evidence="9">The sequence shown here is derived from an EMBL/GenBank/DDBJ whole genome shotgun (WGS) entry which is preliminary data.</text>
</comment>
<accession>A0ABP6CZC9</accession>
<dbReference type="EC" id="3.6.1.7" evidence="2 5"/>
<comment type="catalytic activity">
    <reaction evidence="4 5">
        <text>an acyl phosphate + H2O = a carboxylate + phosphate + H(+)</text>
        <dbReference type="Rhea" id="RHEA:14965"/>
        <dbReference type="ChEBI" id="CHEBI:15377"/>
        <dbReference type="ChEBI" id="CHEBI:15378"/>
        <dbReference type="ChEBI" id="CHEBI:29067"/>
        <dbReference type="ChEBI" id="CHEBI:43474"/>
        <dbReference type="ChEBI" id="CHEBI:59918"/>
        <dbReference type="EC" id="3.6.1.7"/>
    </reaction>
</comment>
<keyword evidence="10" id="KW-1185">Reference proteome</keyword>
<feature type="compositionally biased region" description="Basic and acidic residues" evidence="7">
    <location>
        <begin position="42"/>
        <end position="51"/>
    </location>
</feature>
<dbReference type="InterPro" id="IPR036046">
    <property type="entry name" value="Acylphosphatase-like_dom_sf"/>
</dbReference>
<evidence type="ECO:0000256" key="7">
    <source>
        <dbReference type="SAM" id="MobiDB-lite"/>
    </source>
</evidence>
<organism evidence="9 10">
    <name type="scientific">Streptomyces axinellae</name>
    <dbReference type="NCBI Taxonomy" id="552788"/>
    <lineage>
        <taxon>Bacteria</taxon>
        <taxon>Bacillati</taxon>
        <taxon>Actinomycetota</taxon>
        <taxon>Actinomycetes</taxon>
        <taxon>Kitasatosporales</taxon>
        <taxon>Streptomycetaceae</taxon>
        <taxon>Streptomyces</taxon>
    </lineage>
</organism>
<feature type="active site" evidence="5">
    <location>
        <position position="86"/>
    </location>
</feature>
<dbReference type="Pfam" id="PF00708">
    <property type="entry name" value="Acylphosphatase"/>
    <property type="match status" value="1"/>
</dbReference>
<dbReference type="InterPro" id="IPR020456">
    <property type="entry name" value="Acylphosphatase"/>
</dbReference>
<keyword evidence="5" id="KW-0378">Hydrolase</keyword>
<dbReference type="Gene3D" id="3.30.70.100">
    <property type="match status" value="1"/>
</dbReference>
<dbReference type="EMBL" id="BAAARJ010000020">
    <property type="protein sequence ID" value="GAA2631914.1"/>
    <property type="molecule type" value="Genomic_DNA"/>
</dbReference>
<dbReference type="NCBIfam" id="NF010997">
    <property type="entry name" value="PRK14422.1"/>
    <property type="match status" value="1"/>
</dbReference>
<dbReference type="PROSITE" id="PS51160">
    <property type="entry name" value="ACYLPHOSPHATASE_3"/>
    <property type="match status" value="1"/>
</dbReference>
<evidence type="ECO:0000256" key="3">
    <source>
        <dbReference type="ARBA" id="ARBA00015991"/>
    </source>
</evidence>
<evidence type="ECO:0000259" key="8">
    <source>
        <dbReference type="PROSITE" id="PS51160"/>
    </source>
</evidence>
<dbReference type="InterPro" id="IPR001792">
    <property type="entry name" value="Acylphosphatase-like_dom"/>
</dbReference>
<gene>
    <name evidence="9" type="ORF">GCM10009863_54690</name>
</gene>
<dbReference type="PANTHER" id="PTHR47268:SF4">
    <property type="entry name" value="ACYLPHOSPHATASE"/>
    <property type="match status" value="1"/>
</dbReference>
<comment type="similarity">
    <text evidence="1 6">Belongs to the acylphosphatase family.</text>
</comment>
<dbReference type="PROSITE" id="PS00150">
    <property type="entry name" value="ACYLPHOSPHATASE_1"/>
    <property type="match status" value="1"/>
</dbReference>